<reference evidence="2" key="1">
    <citation type="submission" date="2014-09" db="EMBL/GenBank/DDBJ databases">
        <authorList>
            <person name="Magalhaes I.L.F."/>
            <person name="Oliveira U."/>
            <person name="Santos F.R."/>
            <person name="Vidigal T.H.D.A."/>
            <person name="Brescovit A.D."/>
            <person name="Santos A.J."/>
        </authorList>
    </citation>
    <scope>NUCLEOTIDE SEQUENCE</scope>
    <source>
        <tissue evidence="2">Shoot tissue taken approximately 20 cm above the soil surface</tissue>
    </source>
</reference>
<dbReference type="AlphaFoldDB" id="A0A0A9BMK2"/>
<evidence type="ECO:0000256" key="1">
    <source>
        <dbReference type="SAM" id="SignalP"/>
    </source>
</evidence>
<sequence length="89" mass="10217">MDSLKAVENLLFLFDLLFSICEGLERVSNLPQGRELRVHSCPHLRCVDKLDSLQQVGLHESMDEVSSLWMPGLQQQCRELQGEDLDVYN</sequence>
<reference evidence="2" key="2">
    <citation type="journal article" date="2015" name="Data Brief">
        <title>Shoot transcriptome of the giant reed, Arundo donax.</title>
        <authorList>
            <person name="Barrero R.A."/>
            <person name="Guerrero F.D."/>
            <person name="Moolhuijzen P."/>
            <person name="Goolsby J.A."/>
            <person name="Tidwell J."/>
            <person name="Bellgard S.E."/>
            <person name="Bellgard M.I."/>
        </authorList>
    </citation>
    <scope>NUCLEOTIDE SEQUENCE</scope>
    <source>
        <tissue evidence="2">Shoot tissue taken approximately 20 cm above the soil surface</tissue>
    </source>
</reference>
<organism evidence="2">
    <name type="scientific">Arundo donax</name>
    <name type="common">Giant reed</name>
    <name type="synonym">Donax arundinaceus</name>
    <dbReference type="NCBI Taxonomy" id="35708"/>
    <lineage>
        <taxon>Eukaryota</taxon>
        <taxon>Viridiplantae</taxon>
        <taxon>Streptophyta</taxon>
        <taxon>Embryophyta</taxon>
        <taxon>Tracheophyta</taxon>
        <taxon>Spermatophyta</taxon>
        <taxon>Magnoliopsida</taxon>
        <taxon>Liliopsida</taxon>
        <taxon>Poales</taxon>
        <taxon>Poaceae</taxon>
        <taxon>PACMAD clade</taxon>
        <taxon>Arundinoideae</taxon>
        <taxon>Arundineae</taxon>
        <taxon>Arundo</taxon>
    </lineage>
</organism>
<name>A0A0A9BMK2_ARUDO</name>
<evidence type="ECO:0000313" key="2">
    <source>
        <dbReference type="EMBL" id="JAD62465.1"/>
    </source>
</evidence>
<proteinExistence type="predicted"/>
<feature type="signal peptide" evidence="1">
    <location>
        <begin position="1"/>
        <end position="23"/>
    </location>
</feature>
<feature type="chain" id="PRO_5002044240" evidence="1">
    <location>
        <begin position="24"/>
        <end position="89"/>
    </location>
</feature>
<protein>
    <submittedName>
        <fullName evidence="2">Uncharacterized protein</fullName>
    </submittedName>
</protein>
<accession>A0A0A9BMK2</accession>
<keyword evidence="1" id="KW-0732">Signal</keyword>
<dbReference type="EMBL" id="GBRH01235430">
    <property type="protein sequence ID" value="JAD62465.1"/>
    <property type="molecule type" value="Transcribed_RNA"/>
</dbReference>